<proteinExistence type="predicted"/>
<sequence length="105" mass="11192">PYVFEATAARPPAPSNGSITFCRCTHITLSEDVSSSLSTRFCTTGKGARSETTSNHSAHHNQESHPLLFSTAPESCHHGLCRVCALWLEGPAVACKGVVQTQPIV</sequence>
<dbReference type="EMBL" id="LZPO01027470">
    <property type="protein sequence ID" value="OBS78265.1"/>
    <property type="molecule type" value="Genomic_DNA"/>
</dbReference>
<reference evidence="1 2" key="1">
    <citation type="submission" date="2016-06" db="EMBL/GenBank/DDBJ databases">
        <title>The Draft Genome Sequence and Annotation of the Desert Woodrat Neotoma lepida.</title>
        <authorList>
            <person name="Campbell M."/>
            <person name="Oakeson K.F."/>
            <person name="Yandell M."/>
            <person name="Halpert J.R."/>
            <person name="Dearing D."/>
        </authorList>
    </citation>
    <scope>NUCLEOTIDE SEQUENCE [LARGE SCALE GENOMIC DNA]</scope>
    <source>
        <strain evidence="1">417</strain>
        <tissue evidence="1">Liver</tissue>
    </source>
</reference>
<protein>
    <submittedName>
        <fullName evidence="1">Uncharacterized protein</fullName>
    </submittedName>
</protein>
<accession>A0A1A6HJX0</accession>
<dbReference type="Proteomes" id="UP000092124">
    <property type="component" value="Unassembled WGS sequence"/>
</dbReference>
<evidence type="ECO:0000313" key="1">
    <source>
        <dbReference type="EMBL" id="OBS78265.1"/>
    </source>
</evidence>
<feature type="non-terminal residue" evidence="1">
    <location>
        <position position="105"/>
    </location>
</feature>
<feature type="non-terminal residue" evidence="1">
    <location>
        <position position="1"/>
    </location>
</feature>
<evidence type="ECO:0000313" key="2">
    <source>
        <dbReference type="Proteomes" id="UP000092124"/>
    </source>
</evidence>
<name>A0A1A6HJX0_NEOLE</name>
<comment type="caution">
    <text evidence="1">The sequence shown here is derived from an EMBL/GenBank/DDBJ whole genome shotgun (WGS) entry which is preliminary data.</text>
</comment>
<dbReference type="AlphaFoldDB" id="A0A1A6HJX0"/>
<keyword evidence="2" id="KW-1185">Reference proteome</keyword>
<organism evidence="1 2">
    <name type="scientific">Neotoma lepida</name>
    <name type="common">Desert woodrat</name>
    <dbReference type="NCBI Taxonomy" id="56216"/>
    <lineage>
        <taxon>Eukaryota</taxon>
        <taxon>Metazoa</taxon>
        <taxon>Chordata</taxon>
        <taxon>Craniata</taxon>
        <taxon>Vertebrata</taxon>
        <taxon>Euteleostomi</taxon>
        <taxon>Mammalia</taxon>
        <taxon>Eutheria</taxon>
        <taxon>Euarchontoglires</taxon>
        <taxon>Glires</taxon>
        <taxon>Rodentia</taxon>
        <taxon>Myomorpha</taxon>
        <taxon>Muroidea</taxon>
        <taxon>Cricetidae</taxon>
        <taxon>Neotominae</taxon>
        <taxon>Neotoma</taxon>
    </lineage>
</organism>
<gene>
    <name evidence="1" type="ORF">A6R68_19349</name>
</gene>